<gene>
    <name evidence="8" type="ORF">LCGC14_1818980</name>
</gene>
<evidence type="ECO:0000256" key="1">
    <source>
        <dbReference type="ARBA" id="ARBA00004953"/>
    </source>
</evidence>
<dbReference type="EMBL" id="LAZR01017782">
    <property type="protein sequence ID" value="KKL98986.1"/>
    <property type="molecule type" value="Genomic_DNA"/>
</dbReference>
<dbReference type="GO" id="GO:0016829">
    <property type="term" value="F:lyase activity"/>
    <property type="evidence" value="ECO:0007669"/>
    <property type="project" value="UniProtKB-KW"/>
</dbReference>
<sequence length="248" mass="26372">GMHVTKDIPEVIEGFRKSSPDIEFVCTEPLGVSSKLVDLVMERMDEAAGLAPQEIEDKSFEILSEETDFSGFDESLHPIVKRVIHATADFSFLGTLTFTPDALEAGLIAIRAGKNIVTDVEMVRAGINSRILNTWGGEAICKVGQVQAVEGKTRSEIAMDEAIDGNTGIVVIGNAPTALQRVVELIKEGKIKPDLVIGVPVGFVRAVESKALLAAQAFAHITNAGRRGGTPVAVAIVNAILKVAGMKE</sequence>
<dbReference type="GO" id="GO:0016993">
    <property type="term" value="F:precorrin-8X methylmutase activity"/>
    <property type="evidence" value="ECO:0007669"/>
    <property type="project" value="InterPro"/>
</dbReference>
<evidence type="ECO:0000256" key="3">
    <source>
        <dbReference type="ARBA" id="ARBA00022573"/>
    </source>
</evidence>
<evidence type="ECO:0000256" key="6">
    <source>
        <dbReference type="ARBA" id="ARBA00023239"/>
    </source>
</evidence>
<keyword evidence="3" id="KW-0169">Cobalamin biosynthesis</keyword>
<evidence type="ECO:0000256" key="5">
    <source>
        <dbReference type="ARBA" id="ARBA00023235"/>
    </source>
</evidence>
<dbReference type="GO" id="GO:0009236">
    <property type="term" value="P:cobalamin biosynthetic process"/>
    <property type="evidence" value="ECO:0007669"/>
    <property type="project" value="UniProtKB-UniPathway"/>
</dbReference>
<evidence type="ECO:0000256" key="4">
    <source>
        <dbReference type="ARBA" id="ARBA00022723"/>
    </source>
</evidence>
<keyword evidence="5" id="KW-0413">Isomerase</keyword>
<evidence type="ECO:0000313" key="8">
    <source>
        <dbReference type="EMBL" id="KKL98986.1"/>
    </source>
</evidence>
<feature type="non-terminal residue" evidence="8">
    <location>
        <position position="1"/>
    </location>
</feature>
<dbReference type="GO" id="GO:0046872">
    <property type="term" value="F:metal ion binding"/>
    <property type="evidence" value="ECO:0007669"/>
    <property type="project" value="UniProtKB-KW"/>
</dbReference>
<reference evidence="8" key="1">
    <citation type="journal article" date="2015" name="Nature">
        <title>Complex archaea that bridge the gap between prokaryotes and eukaryotes.</title>
        <authorList>
            <person name="Spang A."/>
            <person name="Saw J.H."/>
            <person name="Jorgensen S.L."/>
            <person name="Zaremba-Niedzwiedzka K."/>
            <person name="Martijn J."/>
            <person name="Lind A.E."/>
            <person name="van Eijk R."/>
            <person name="Schleper C."/>
            <person name="Guy L."/>
            <person name="Ettema T.J."/>
        </authorList>
    </citation>
    <scope>NUCLEOTIDE SEQUENCE</scope>
</reference>
<dbReference type="InterPro" id="IPR003722">
    <property type="entry name" value="Cbl_synth_CobH/CbiC"/>
</dbReference>
<keyword evidence="6" id="KW-0456">Lyase</keyword>
<dbReference type="UniPathway" id="UPA00148"/>
<dbReference type="Gene3D" id="3.40.50.10230">
    <property type="entry name" value="Cobalamin biosynthesis CobH/CbiC, precorrin-8X methylmutase"/>
    <property type="match status" value="1"/>
</dbReference>
<evidence type="ECO:0000259" key="7">
    <source>
        <dbReference type="Pfam" id="PF02570"/>
    </source>
</evidence>
<protein>
    <recommendedName>
        <fullName evidence="7">Cobalamin biosynthesis precorrin-8X methylmutase CobH/CbiC domain-containing protein</fullName>
    </recommendedName>
</protein>
<dbReference type="Gene3D" id="3.40.50.1400">
    <property type="match status" value="1"/>
</dbReference>
<accession>A0A0F9H7N1</accession>
<dbReference type="PANTHER" id="PTHR43588">
    <property type="entry name" value="COBALT-PRECORRIN-8 METHYLMUTASE"/>
    <property type="match status" value="1"/>
</dbReference>
<comment type="caution">
    <text evidence="8">The sequence shown here is derived from an EMBL/GenBank/DDBJ whole genome shotgun (WGS) entry which is preliminary data.</text>
</comment>
<dbReference type="InterPro" id="IPR002762">
    <property type="entry name" value="CbiX-like"/>
</dbReference>
<dbReference type="PANTHER" id="PTHR43588:SF1">
    <property type="entry name" value="COBALT-PRECORRIN-8 METHYLMUTASE"/>
    <property type="match status" value="1"/>
</dbReference>
<organism evidence="8">
    <name type="scientific">marine sediment metagenome</name>
    <dbReference type="NCBI Taxonomy" id="412755"/>
    <lineage>
        <taxon>unclassified sequences</taxon>
        <taxon>metagenomes</taxon>
        <taxon>ecological metagenomes</taxon>
    </lineage>
</organism>
<comment type="similarity">
    <text evidence="2">Belongs to the CobH/CbiC family.</text>
</comment>
<feature type="domain" description="Cobalamin biosynthesis precorrin-8X methylmutase CobH/CbiC" evidence="7">
    <location>
        <begin position="54"/>
        <end position="242"/>
    </location>
</feature>
<dbReference type="AlphaFoldDB" id="A0A0F9H7N1"/>
<dbReference type="SUPFAM" id="SSF53800">
    <property type="entry name" value="Chelatase"/>
    <property type="match status" value="1"/>
</dbReference>
<dbReference type="SUPFAM" id="SSF63965">
    <property type="entry name" value="Precorrin-8X methylmutase CbiC/CobH"/>
    <property type="match status" value="1"/>
</dbReference>
<dbReference type="InterPro" id="IPR036588">
    <property type="entry name" value="CobH/CbiC_sf"/>
</dbReference>
<keyword evidence="4" id="KW-0479">Metal-binding</keyword>
<comment type="pathway">
    <text evidence="1">Cofactor biosynthesis; adenosylcobalamin biosynthesis.</text>
</comment>
<dbReference type="Pfam" id="PF01903">
    <property type="entry name" value="CbiX"/>
    <property type="match status" value="1"/>
</dbReference>
<evidence type="ECO:0000256" key="2">
    <source>
        <dbReference type="ARBA" id="ARBA00009774"/>
    </source>
</evidence>
<dbReference type="Pfam" id="PF02570">
    <property type="entry name" value="CbiC"/>
    <property type="match status" value="1"/>
</dbReference>
<proteinExistence type="inferred from homology"/>
<name>A0A0F9H7N1_9ZZZZ</name>